<reference evidence="2" key="1">
    <citation type="submission" date="2021-05" db="EMBL/GenBank/DDBJ databases">
        <authorList>
            <person name="Pietrasiak N."/>
            <person name="Ward R."/>
            <person name="Stajich J.E."/>
            <person name="Kurbessoian T."/>
        </authorList>
    </citation>
    <scope>NUCLEOTIDE SEQUENCE</scope>
    <source>
        <strain evidence="2">JT2-VF2</strain>
    </source>
</reference>
<feature type="region of interest" description="Disordered" evidence="1">
    <location>
        <begin position="1"/>
        <end position="32"/>
    </location>
</feature>
<comment type="caution">
    <text evidence="2">The sequence shown here is derived from an EMBL/GenBank/DDBJ whole genome shotgun (WGS) entry which is preliminary data.</text>
</comment>
<gene>
    <name evidence="2" type="ORF">KME32_09370</name>
</gene>
<proteinExistence type="predicted"/>
<dbReference type="EMBL" id="JAHHHN010000004">
    <property type="protein sequence ID" value="MBW4561355.1"/>
    <property type="molecule type" value="Genomic_DNA"/>
</dbReference>
<evidence type="ECO:0000313" key="2">
    <source>
        <dbReference type="EMBL" id="MBW4561355.1"/>
    </source>
</evidence>
<sequence>MEAKEDGASKGLPSKKIFHRFDGRGAGSRGRESRFEGVKLDNLFFGVP</sequence>
<evidence type="ECO:0000313" key="3">
    <source>
        <dbReference type="Proteomes" id="UP000715781"/>
    </source>
</evidence>
<organism evidence="2 3">
    <name type="scientific">Mojavia pulchra JT2-VF2</name>
    <dbReference type="NCBI Taxonomy" id="287848"/>
    <lineage>
        <taxon>Bacteria</taxon>
        <taxon>Bacillati</taxon>
        <taxon>Cyanobacteriota</taxon>
        <taxon>Cyanophyceae</taxon>
        <taxon>Nostocales</taxon>
        <taxon>Nostocaceae</taxon>
    </lineage>
</organism>
<dbReference type="Proteomes" id="UP000715781">
    <property type="component" value="Unassembled WGS sequence"/>
</dbReference>
<dbReference type="AlphaFoldDB" id="A0A951PWY7"/>
<evidence type="ECO:0000256" key="1">
    <source>
        <dbReference type="SAM" id="MobiDB-lite"/>
    </source>
</evidence>
<reference evidence="2" key="2">
    <citation type="journal article" date="2022" name="Microbiol. Resour. Announc.">
        <title>Metagenome Sequencing to Explore Phylogenomics of Terrestrial Cyanobacteria.</title>
        <authorList>
            <person name="Ward R.D."/>
            <person name="Stajich J.E."/>
            <person name="Johansen J.R."/>
            <person name="Huntemann M."/>
            <person name="Clum A."/>
            <person name="Foster B."/>
            <person name="Foster B."/>
            <person name="Roux S."/>
            <person name="Palaniappan K."/>
            <person name="Varghese N."/>
            <person name="Mukherjee S."/>
            <person name="Reddy T.B.K."/>
            <person name="Daum C."/>
            <person name="Copeland A."/>
            <person name="Chen I.A."/>
            <person name="Ivanova N.N."/>
            <person name="Kyrpides N.C."/>
            <person name="Shapiro N."/>
            <person name="Eloe-Fadrosh E.A."/>
            <person name="Pietrasiak N."/>
        </authorList>
    </citation>
    <scope>NUCLEOTIDE SEQUENCE</scope>
    <source>
        <strain evidence="2">JT2-VF2</strain>
    </source>
</reference>
<name>A0A951PWY7_9NOST</name>
<feature type="compositionally biased region" description="Basic and acidic residues" evidence="1">
    <location>
        <begin position="19"/>
        <end position="32"/>
    </location>
</feature>
<accession>A0A951PWY7</accession>
<protein>
    <submittedName>
        <fullName evidence="2">Uncharacterized protein</fullName>
    </submittedName>
</protein>